<keyword evidence="2" id="KW-1185">Reference proteome</keyword>
<dbReference type="EMBL" id="CM047747">
    <property type="protein sequence ID" value="KAJ0016542.1"/>
    <property type="molecule type" value="Genomic_DNA"/>
</dbReference>
<reference evidence="2" key="1">
    <citation type="journal article" date="2023" name="G3 (Bethesda)">
        <title>Genome assembly and association tests identify interacting loci associated with vigor, precocity, and sex in interspecific pistachio rootstocks.</title>
        <authorList>
            <person name="Palmer W."/>
            <person name="Jacygrad E."/>
            <person name="Sagayaradj S."/>
            <person name="Cavanaugh K."/>
            <person name="Han R."/>
            <person name="Bertier L."/>
            <person name="Beede B."/>
            <person name="Kafkas S."/>
            <person name="Golino D."/>
            <person name="Preece J."/>
            <person name="Michelmore R."/>
        </authorList>
    </citation>
    <scope>NUCLEOTIDE SEQUENCE [LARGE SCALE GENOMIC DNA]</scope>
</reference>
<organism evidence="1 2">
    <name type="scientific">Pistacia integerrima</name>
    <dbReference type="NCBI Taxonomy" id="434235"/>
    <lineage>
        <taxon>Eukaryota</taxon>
        <taxon>Viridiplantae</taxon>
        <taxon>Streptophyta</taxon>
        <taxon>Embryophyta</taxon>
        <taxon>Tracheophyta</taxon>
        <taxon>Spermatophyta</taxon>
        <taxon>Magnoliopsida</taxon>
        <taxon>eudicotyledons</taxon>
        <taxon>Gunneridae</taxon>
        <taxon>Pentapetalae</taxon>
        <taxon>rosids</taxon>
        <taxon>malvids</taxon>
        <taxon>Sapindales</taxon>
        <taxon>Anacardiaceae</taxon>
        <taxon>Pistacia</taxon>
    </lineage>
</organism>
<comment type="caution">
    <text evidence="1">The sequence shown here is derived from an EMBL/GenBank/DDBJ whole genome shotgun (WGS) entry which is preliminary data.</text>
</comment>
<name>A0ACC0XER5_9ROSI</name>
<evidence type="ECO:0000313" key="2">
    <source>
        <dbReference type="Proteomes" id="UP001163603"/>
    </source>
</evidence>
<accession>A0ACC0XER5</accession>
<proteinExistence type="predicted"/>
<evidence type="ECO:0000313" key="1">
    <source>
        <dbReference type="EMBL" id="KAJ0016542.1"/>
    </source>
</evidence>
<protein>
    <submittedName>
        <fullName evidence="1">Uncharacterized protein</fullName>
    </submittedName>
</protein>
<dbReference type="Proteomes" id="UP001163603">
    <property type="component" value="Chromosome 12"/>
</dbReference>
<gene>
    <name evidence="1" type="ORF">Pint_09684</name>
</gene>
<sequence>MHVTKEDVDLLDVLQILAVIKSNKDTRYGLDSIVTYDGVKLSCCALANLSSFRQKFGSDAYDKFCREAANHDGKTVIVAGLNSDYLRGDNVLYSFLGPRSRSFGSVLDIIPHLADFVTVANSAGSVLLHLKEDGKDTDPELHVSIQIELAKKGIFRFFFDKLGGVQEFKVIDNFLLQMKEGEDALLMKSLTMASIKALCKAVIDKGTEKVNTALEFLRDMIHRGLTPDIVTYDNLINVGTARGACLMMFVSFCIKELRTAFYLMMLLGISWSQIPFKGMDRESQNFTYMQSIGDSNGTFRKWHLFFTLLLSLLSFGRVLGHWEHLLEWTSATWNSLDENASLLNLDRLILCSGRIWPGSQLSSFCDTSCLQVKFYEHGRHFSVKSHVLVMVAVYPICKVKISKGDVHIICKCIVAASARMRCRSLLISKGDVSIISECSVAASTRTS</sequence>